<sequence>MKKKLLFVISQFYKGGAESALLNLFKLLDKEAYEVDFLVMNQMPAENAVSLIPMVPSWIRLCDVFQENLNYPLPKRARGRFLYTIPQKDEFPRPALDFVFGKQYDWAFHVGEWYTPVFVAREVNAVHKAAWIHTDLSKASYFNAKEYFRYDDAVDSYIFVSQNALKSSVEAYPLMKEKAAVIYNPLDLPELRKMAQEPTEDVLLETKRPIVLTVANIRTEKGHLRQLEAMRILKQRGVNFTWLNIGSLAYGPLVEKVREQAKAYGLEKDFLLLGSRSNPYRYMRYADAVAVLSDFESWSMVITEAKTLRVPVIATRTAGALEQIVHGENGILTDFTPEDIADKLELLLTNEELRQKIRDSLTDFDNTTEIVESFGRLVSKEELSGLEKDILFVFDDVNYPSGAKGAALHQMDALQRAGHKVAVFSGTEPNLELRMRLPEVRFYGWHSIQKNRWFNSRVLAILLDRSWTATEKMEKLTCSFRPAADKQQQTFRRYVMGEAQKLFGQFKTVCVVSEGSIWREDVANCSAQKKIQWIHTDYSAWKNFSDWTRHITKDDGQIYQKFDTIVLLSEQIRNRFIQIYPQLASRTKVLPNFIDQEEILQKGQMRSEKPFPPVHFVTVGRLSQEKSLMRLLKILYGLKEEGYRFHWDWIGDGPEWNDAVEKIQKLDLTDCVTLRGAHRNPFRYVKNAQVFALLSSYEGLPNTIYEAFVLGVPVLATAVGGIPEQISQGKNGWLAANTEKGIRDAIVHILENQNEIERFHENLQQYHYPNEMIEKELNELFEC</sequence>
<evidence type="ECO:0000259" key="1">
    <source>
        <dbReference type="Pfam" id="PF00534"/>
    </source>
</evidence>
<gene>
    <name evidence="2" type="ORF">EDD77_10673</name>
</gene>
<dbReference type="Pfam" id="PF00534">
    <property type="entry name" value="Glycos_transf_1"/>
    <property type="match status" value="2"/>
</dbReference>
<proteinExistence type="predicted"/>
<feature type="domain" description="Glycosyl transferase family 1" evidence="1">
    <location>
        <begin position="615"/>
        <end position="764"/>
    </location>
</feature>
<keyword evidence="2" id="KW-0808">Transferase</keyword>
<protein>
    <submittedName>
        <fullName evidence="2">Glycosyltransferase involved in cell wall biosynthesis</fullName>
    </submittedName>
</protein>
<dbReference type="Gene3D" id="3.40.50.2000">
    <property type="entry name" value="Glycogen Phosphorylase B"/>
    <property type="match status" value="4"/>
</dbReference>
<dbReference type="GO" id="GO:0016757">
    <property type="term" value="F:glycosyltransferase activity"/>
    <property type="evidence" value="ECO:0007669"/>
    <property type="project" value="InterPro"/>
</dbReference>
<dbReference type="InterPro" id="IPR001296">
    <property type="entry name" value="Glyco_trans_1"/>
</dbReference>
<dbReference type="PANTHER" id="PTHR12526">
    <property type="entry name" value="GLYCOSYLTRANSFERASE"/>
    <property type="match status" value="1"/>
</dbReference>
<dbReference type="OrthoDB" id="1640114at2"/>
<dbReference type="EMBL" id="SLUM01000006">
    <property type="protein sequence ID" value="TCL59159.1"/>
    <property type="molecule type" value="Genomic_DNA"/>
</dbReference>
<dbReference type="CDD" id="cd03811">
    <property type="entry name" value="GT4_GT28_WabH-like"/>
    <property type="match status" value="2"/>
</dbReference>
<feature type="domain" description="Glycosyl transferase family 1" evidence="1">
    <location>
        <begin position="203"/>
        <end position="358"/>
    </location>
</feature>
<dbReference type="Proteomes" id="UP000295184">
    <property type="component" value="Unassembled WGS sequence"/>
</dbReference>
<accession>A0A4R1R1F4</accession>
<evidence type="ECO:0000313" key="2">
    <source>
        <dbReference type="EMBL" id="TCL59159.1"/>
    </source>
</evidence>
<dbReference type="AlphaFoldDB" id="A0A4R1R1F4"/>
<organism evidence="2 3">
    <name type="scientific">Allofournierella massiliensis</name>
    <dbReference type="NCBI Taxonomy" id="1650663"/>
    <lineage>
        <taxon>Bacteria</taxon>
        <taxon>Bacillati</taxon>
        <taxon>Bacillota</taxon>
        <taxon>Clostridia</taxon>
        <taxon>Eubacteriales</taxon>
        <taxon>Oscillospiraceae</taxon>
        <taxon>Allofournierella</taxon>
    </lineage>
</organism>
<dbReference type="STRING" id="1650663.GCA_001486665_03222"/>
<dbReference type="PANTHER" id="PTHR12526:SF630">
    <property type="entry name" value="GLYCOSYLTRANSFERASE"/>
    <property type="match status" value="1"/>
</dbReference>
<comment type="caution">
    <text evidence="2">The sequence shown here is derived from an EMBL/GenBank/DDBJ whole genome shotgun (WGS) entry which is preliminary data.</text>
</comment>
<dbReference type="RefSeq" id="WP_058966693.1">
    <property type="nucleotide sequence ID" value="NZ_CABKVM010000019.1"/>
</dbReference>
<reference evidence="2 3" key="1">
    <citation type="submission" date="2019-03" db="EMBL/GenBank/DDBJ databases">
        <title>Genomic Encyclopedia of Type Strains, Phase IV (KMG-IV): sequencing the most valuable type-strain genomes for metagenomic binning, comparative biology and taxonomic classification.</title>
        <authorList>
            <person name="Goeker M."/>
        </authorList>
    </citation>
    <scope>NUCLEOTIDE SEQUENCE [LARGE SCALE GENOMIC DNA]</scope>
    <source>
        <strain evidence="2 3">DSM 100451</strain>
    </source>
</reference>
<name>A0A4R1R1F4_9FIRM</name>
<dbReference type="SUPFAM" id="SSF53756">
    <property type="entry name" value="UDP-Glycosyltransferase/glycogen phosphorylase"/>
    <property type="match status" value="2"/>
</dbReference>
<evidence type="ECO:0000313" key="3">
    <source>
        <dbReference type="Proteomes" id="UP000295184"/>
    </source>
</evidence>